<comment type="caution">
    <text evidence="3">The sequence shown here is derived from an EMBL/GenBank/DDBJ whole genome shotgun (WGS) entry which is preliminary data.</text>
</comment>
<dbReference type="RefSeq" id="WP_204695869.1">
    <property type="nucleotide sequence ID" value="NZ_JAFBEC010000002.1"/>
</dbReference>
<dbReference type="Gene3D" id="3.90.1640.10">
    <property type="entry name" value="inorganic pyrophosphatase (n-terminal core)"/>
    <property type="match status" value="1"/>
</dbReference>
<organism evidence="3 4">
    <name type="scientific">Geomicrobium sediminis</name>
    <dbReference type="NCBI Taxonomy" id="1347788"/>
    <lineage>
        <taxon>Bacteria</taxon>
        <taxon>Bacillati</taxon>
        <taxon>Bacillota</taxon>
        <taxon>Bacilli</taxon>
        <taxon>Bacillales</taxon>
        <taxon>Geomicrobium</taxon>
    </lineage>
</organism>
<evidence type="ECO:0000259" key="2">
    <source>
        <dbReference type="Pfam" id="PF02272"/>
    </source>
</evidence>
<keyword evidence="4" id="KW-1185">Reference proteome</keyword>
<dbReference type="PANTHER" id="PTHR47618:SF1">
    <property type="entry name" value="BIFUNCTIONAL OLIGORIBONUCLEASE AND PAP PHOSPHATASE NRNA"/>
    <property type="match status" value="1"/>
</dbReference>
<protein>
    <submittedName>
        <fullName evidence="3">Phosphoesterase RecJ-like protein</fullName>
        <ecNumber evidence="3">3.1.13.3</ecNumber>
        <ecNumber evidence="3">3.1.3.7</ecNumber>
    </submittedName>
</protein>
<dbReference type="InterPro" id="IPR001667">
    <property type="entry name" value="DDH_dom"/>
</dbReference>
<gene>
    <name evidence="3" type="ORF">JOD17_000910</name>
</gene>
<dbReference type="Pfam" id="PF01368">
    <property type="entry name" value="DHH"/>
    <property type="match status" value="1"/>
</dbReference>
<proteinExistence type="predicted"/>
<evidence type="ECO:0000313" key="3">
    <source>
        <dbReference type="EMBL" id="MBM7631818.1"/>
    </source>
</evidence>
<dbReference type="Pfam" id="PF02272">
    <property type="entry name" value="DHHA1"/>
    <property type="match status" value="1"/>
</dbReference>
<dbReference type="InterPro" id="IPR051319">
    <property type="entry name" value="Oligoribo/pAp-PDE_c-di-AMP_PDE"/>
</dbReference>
<reference evidence="3 4" key="1">
    <citation type="submission" date="2021-01" db="EMBL/GenBank/DDBJ databases">
        <title>Genomic Encyclopedia of Type Strains, Phase IV (KMG-IV): sequencing the most valuable type-strain genomes for metagenomic binning, comparative biology and taxonomic classification.</title>
        <authorList>
            <person name="Goeker M."/>
        </authorList>
    </citation>
    <scope>NUCLEOTIDE SEQUENCE [LARGE SCALE GENOMIC DNA]</scope>
    <source>
        <strain evidence="3 4">DSM 25540</strain>
    </source>
</reference>
<dbReference type="InterPro" id="IPR038763">
    <property type="entry name" value="DHH_sf"/>
</dbReference>
<dbReference type="EC" id="3.1.3.7" evidence="3"/>
<dbReference type="PANTHER" id="PTHR47618">
    <property type="entry name" value="BIFUNCTIONAL OLIGORIBONUCLEASE AND PAP PHOSPHATASE NRNA"/>
    <property type="match status" value="1"/>
</dbReference>
<sequence length="318" mass="35777">MQEKLLETIERFDTIIICRHVRPDPDAFGSQLGLAELIRENTTKMVYTVGEDERSLSFLATMDEVDTETFKDALVIICDTANRGRIDEERYALAKETFKVDHHPEIDDYADASWVDTSYSSTSEMITRWFEETAKPNGWKMNQTSARVLYAGIVGDTGRFRHPNTTEHTFRAAGVLMEQGIDLPELFRNLYRKPLPLLRLEGELLRTVSLSEYGVAAIRVSDEQLKQYEVTVNESSALVNAISDLEGLLTWGMFVEQEDGTYRVRLRSKGPIVNTIAEKHNGGGHPLAAGASANSKEEIDTIIAELNEAAKQFNPKTQ</sequence>
<dbReference type="InterPro" id="IPR003156">
    <property type="entry name" value="DHHA1_dom"/>
</dbReference>
<evidence type="ECO:0000259" key="1">
    <source>
        <dbReference type="Pfam" id="PF01368"/>
    </source>
</evidence>
<feature type="domain" description="DHHA1" evidence="2">
    <location>
        <begin position="227"/>
        <end position="311"/>
    </location>
</feature>
<dbReference type="EC" id="3.1.13.3" evidence="3"/>
<dbReference type="Proteomes" id="UP000741863">
    <property type="component" value="Unassembled WGS sequence"/>
</dbReference>
<dbReference type="GO" id="GO:0008441">
    <property type="term" value="F:3'(2'),5'-bisphosphate nucleotidase activity"/>
    <property type="evidence" value="ECO:0007669"/>
    <property type="project" value="UniProtKB-EC"/>
</dbReference>
<dbReference type="Gene3D" id="3.10.310.30">
    <property type="match status" value="1"/>
</dbReference>
<evidence type="ECO:0000313" key="4">
    <source>
        <dbReference type="Proteomes" id="UP000741863"/>
    </source>
</evidence>
<dbReference type="SUPFAM" id="SSF64182">
    <property type="entry name" value="DHH phosphoesterases"/>
    <property type="match status" value="1"/>
</dbReference>
<feature type="domain" description="DDH" evidence="1">
    <location>
        <begin position="15"/>
        <end position="153"/>
    </location>
</feature>
<keyword evidence="3" id="KW-0378">Hydrolase</keyword>
<name>A0ABS2P8T7_9BACL</name>
<accession>A0ABS2P8T7</accession>
<dbReference type="EMBL" id="JAFBEC010000002">
    <property type="protein sequence ID" value="MBM7631818.1"/>
    <property type="molecule type" value="Genomic_DNA"/>
</dbReference>